<evidence type="ECO:0000256" key="6">
    <source>
        <dbReference type="ARBA" id="ARBA00038076"/>
    </source>
</evidence>
<keyword evidence="4 8" id="KW-1133">Transmembrane helix</keyword>
<evidence type="ECO:0000256" key="7">
    <source>
        <dbReference type="SAM" id="MobiDB-lite"/>
    </source>
</evidence>
<comment type="similarity">
    <text evidence="6">Belongs to the ABC-4 integral membrane protein family.</text>
</comment>
<evidence type="ECO:0000256" key="5">
    <source>
        <dbReference type="ARBA" id="ARBA00023136"/>
    </source>
</evidence>
<sequence length="974" mass="100396">MTRATETAEADGRRRRRDAAAATSTRGRRRGGGRGTAPETSRAARWRVTLRLAQRQVRRGRASSILIVLLVALPIAGMSGVAVYVDSLIATPEERVSAELGGMQAWVAPVGVPGAGLWQDPTSPSNSEYVVDTGASSAPEGAVRTDIDGVLPAGTEAIPVTEGQARIETVTGAAVVPAWGGEIWDDRFAGAFALVDGRAPRGDGEVIVTVPTLERTGAAVGGTLTESPDGRAYEIVGVFTASRLSSQASAVAFPDATRFESARWYLPDLRLSWPDVQELNTAGILAFSRDVVLDPPPARADGSPIVDERTSSMWQLVVALAAGGAFAAYLVIMLAGAAFAVSARRQQRALAIAASVGADARDLRRTILLQGSVLGGAGGLVGIGAGIGIAAAVIAVTDDGSATGFWGFHVPWPVLAGILVFALAVGTVSALVPARTVAKSDVIGALRGARRPQGVRASRPLWGSAMIIAGVGLTVVSGVAAASVSASRDLTWDSPLRWLPIVGIIAGPVVAQLGVVLSGRWLLWLASLGLSRLGVAARMASRDAVANGSRTVPAFAAVGATVFIGVFAVALGSMTTAQAARSYPYASPVGTATVSIWPAGTNPLPLSDDRMDEAASVAEGLLREAGVERVAMIGRQAEFWTENPDDIPADLVRAVAVTPERSLTPRAQGFSGGGRWSPQNNIAVVSPDDIEAGTGAALSAAQRSAYEDGAALVLVDGLATDGVIQVAAWSERVWQWGESGDPAEAPDNIFEPEPGQRVADPLWSREVPALEVERPAQSLAVAIAPATADALGIDARPETVLGTFADAPTQAQRDRVVQIGSTPPSDDYALSASVEMGPPDASAWLVPLLAAIAVLVLGASSVALGLARFERRPDDATLSAVGGSARLRRSIGFWQGLVIAGFGTLAGAGAGVLPAIGFQMQSTGATGGALPLELADVPWWLVIALAVVLPLAIAVVNWLVPPRHPDLTRRTAIA</sequence>
<dbReference type="GO" id="GO:0022857">
    <property type="term" value="F:transmembrane transporter activity"/>
    <property type="evidence" value="ECO:0007669"/>
    <property type="project" value="TreeGrafter"/>
</dbReference>
<evidence type="ECO:0000313" key="10">
    <source>
        <dbReference type="EMBL" id="QLD12454.1"/>
    </source>
</evidence>
<feature type="transmembrane region" description="Helical" evidence="8">
    <location>
        <begin position="65"/>
        <end position="85"/>
    </location>
</feature>
<feature type="domain" description="ABC3 transporter permease C-terminal" evidence="9">
    <location>
        <begin position="325"/>
        <end position="440"/>
    </location>
</feature>
<gene>
    <name evidence="10" type="ORF">HW566_12155</name>
</gene>
<evidence type="ECO:0000259" key="9">
    <source>
        <dbReference type="Pfam" id="PF02687"/>
    </source>
</evidence>
<dbReference type="Proteomes" id="UP000509638">
    <property type="component" value="Chromosome"/>
</dbReference>
<evidence type="ECO:0000256" key="4">
    <source>
        <dbReference type="ARBA" id="ARBA00022989"/>
    </source>
</evidence>
<keyword evidence="3 8" id="KW-0812">Transmembrane</keyword>
<feature type="transmembrane region" description="Helical" evidence="8">
    <location>
        <begin position="844"/>
        <end position="867"/>
    </location>
</feature>
<dbReference type="Pfam" id="PF02687">
    <property type="entry name" value="FtsX"/>
    <property type="match status" value="1"/>
</dbReference>
<proteinExistence type="inferred from homology"/>
<dbReference type="PANTHER" id="PTHR30572">
    <property type="entry name" value="MEMBRANE COMPONENT OF TRANSPORTER-RELATED"/>
    <property type="match status" value="1"/>
</dbReference>
<evidence type="ECO:0000256" key="1">
    <source>
        <dbReference type="ARBA" id="ARBA00004651"/>
    </source>
</evidence>
<reference evidence="10 11" key="1">
    <citation type="submission" date="2020-06" db="EMBL/GenBank/DDBJ databases">
        <authorList>
            <person name="Jo H."/>
        </authorList>
    </citation>
    <scope>NUCLEOTIDE SEQUENCE [LARGE SCALE GENOMIC DNA]</scope>
    <source>
        <strain evidence="10 11">I46</strain>
    </source>
</reference>
<accession>A0A7D5ITP6</accession>
<name>A0A7D5ITP6_9MICO</name>
<keyword evidence="5 8" id="KW-0472">Membrane</keyword>
<feature type="transmembrane region" description="Helical" evidence="8">
    <location>
        <begin position="313"/>
        <end position="341"/>
    </location>
</feature>
<feature type="transmembrane region" description="Helical" evidence="8">
    <location>
        <begin position="414"/>
        <end position="432"/>
    </location>
</feature>
<dbReference type="RefSeq" id="WP_178013223.1">
    <property type="nucleotide sequence ID" value="NZ_CP058316.1"/>
</dbReference>
<dbReference type="GO" id="GO:0005886">
    <property type="term" value="C:plasma membrane"/>
    <property type="evidence" value="ECO:0007669"/>
    <property type="project" value="UniProtKB-SubCell"/>
</dbReference>
<evidence type="ECO:0000313" key="11">
    <source>
        <dbReference type="Proteomes" id="UP000509638"/>
    </source>
</evidence>
<feature type="transmembrane region" description="Helical" evidence="8">
    <location>
        <begin position="498"/>
        <end position="531"/>
    </location>
</feature>
<dbReference type="EMBL" id="CP058316">
    <property type="protein sequence ID" value="QLD12454.1"/>
    <property type="molecule type" value="Genomic_DNA"/>
</dbReference>
<feature type="transmembrane region" description="Helical" evidence="8">
    <location>
        <begin position="937"/>
        <end position="960"/>
    </location>
</feature>
<feature type="transmembrane region" description="Helical" evidence="8">
    <location>
        <begin position="552"/>
        <end position="574"/>
    </location>
</feature>
<dbReference type="AlphaFoldDB" id="A0A7D5ITP6"/>
<evidence type="ECO:0000256" key="3">
    <source>
        <dbReference type="ARBA" id="ARBA00022692"/>
    </source>
</evidence>
<feature type="transmembrane region" description="Helical" evidence="8">
    <location>
        <begin position="373"/>
        <end position="394"/>
    </location>
</feature>
<protein>
    <submittedName>
        <fullName evidence="10">FtsX-like permease family protein</fullName>
    </submittedName>
</protein>
<feature type="transmembrane region" description="Helical" evidence="8">
    <location>
        <begin position="896"/>
        <end position="917"/>
    </location>
</feature>
<dbReference type="InterPro" id="IPR003838">
    <property type="entry name" value="ABC3_permease_C"/>
</dbReference>
<evidence type="ECO:0000256" key="8">
    <source>
        <dbReference type="SAM" id="Phobius"/>
    </source>
</evidence>
<organism evidence="10 11">
    <name type="scientific">Microbacterium oleivorans</name>
    <dbReference type="NCBI Taxonomy" id="273677"/>
    <lineage>
        <taxon>Bacteria</taxon>
        <taxon>Bacillati</taxon>
        <taxon>Actinomycetota</taxon>
        <taxon>Actinomycetes</taxon>
        <taxon>Micrococcales</taxon>
        <taxon>Microbacteriaceae</taxon>
        <taxon>Microbacterium</taxon>
    </lineage>
</organism>
<feature type="region of interest" description="Disordered" evidence="7">
    <location>
        <begin position="1"/>
        <end position="42"/>
    </location>
</feature>
<dbReference type="InterPro" id="IPR050250">
    <property type="entry name" value="Macrolide_Exporter_MacB"/>
</dbReference>
<feature type="transmembrane region" description="Helical" evidence="8">
    <location>
        <begin position="461"/>
        <end position="486"/>
    </location>
</feature>
<dbReference type="PANTHER" id="PTHR30572:SF4">
    <property type="entry name" value="ABC TRANSPORTER PERMEASE YTRF"/>
    <property type="match status" value="1"/>
</dbReference>
<keyword evidence="2" id="KW-1003">Cell membrane</keyword>
<comment type="subcellular location">
    <subcellularLocation>
        <location evidence="1">Cell membrane</location>
        <topology evidence="1">Multi-pass membrane protein</topology>
    </subcellularLocation>
</comment>
<evidence type="ECO:0000256" key="2">
    <source>
        <dbReference type="ARBA" id="ARBA00022475"/>
    </source>
</evidence>